<sequence>MHKAKHHRSSDLAITYTVGRAMLHCYSYFVLATICDGGGAMVAEVPRVGNGSGWLWAMVDLAVVVEVSFVVVVTGDGPCNDLRWWWCRACKGTSPSEWW</sequence>
<gene>
    <name evidence="2" type="ORF">OLEA9_A086901</name>
</gene>
<comment type="caution">
    <text evidence="2">The sequence shown here is derived from an EMBL/GenBank/DDBJ whole genome shotgun (WGS) entry which is preliminary data.</text>
</comment>
<name>A0A8S0RTC3_OLEEU</name>
<proteinExistence type="predicted"/>
<feature type="transmembrane region" description="Helical" evidence="1">
    <location>
        <begin position="21"/>
        <end position="42"/>
    </location>
</feature>
<dbReference type="Gramene" id="OE9A086901T1">
    <property type="protein sequence ID" value="OE9A086901C1"/>
    <property type="gene ID" value="OE9A086901"/>
</dbReference>
<evidence type="ECO:0000313" key="2">
    <source>
        <dbReference type="EMBL" id="CAA2982634.1"/>
    </source>
</evidence>
<dbReference type="AlphaFoldDB" id="A0A8S0RTC3"/>
<organism evidence="2 3">
    <name type="scientific">Olea europaea subsp. europaea</name>
    <dbReference type="NCBI Taxonomy" id="158383"/>
    <lineage>
        <taxon>Eukaryota</taxon>
        <taxon>Viridiplantae</taxon>
        <taxon>Streptophyta</taxon>
        <taxon>Embryophyta</taxon>
        <taxon>Tracheophyta</taxon>
        <taxon>Spermatophyta</taxon>
        <taxon>Magnoliopsida</taxon>
        <taxon>eudicotyledons</taxon>
        <taxon>Gunneridae</taxon>
        <taxon>Pentapetalae</taxon>
        <taxon>asterids</taxon>
        <taxon>lamiids</taxon>
        <taxon>Lamiales</taxon>
        <taxon>Oleaceae</taxon>
        <taxon>Oleeae</taxon>
        <taxon>Olea</taxon>
    </lineage>
</organism>
<feature type="transmembrane region" description="Helical" evidence="1">
    <location>
        <begin position="54"/>
        <end position="73"/>
    </location>
</feature>
<evidence type="ECO:0000256" key="1">
    <source>
        <dbReference type="SAM" id="Phobius"/>
    </source>
</evidence>
<evidence type="ECO:0000313" key="3">
    <source>
        <dbReference type="Proteomes" id="UP000594638"/>
    </source>
</evidence>
<protein>
    <submittedName>
        <fullName evidence="2">Uncharacterized protein</fullName>
    </submittedName>
</protein>
<reference evidence="2 3" key="1">
    <citation type="submission" date="2019-12" db="EMBL/GenBank/DDBJ databases">
        <authorList>
            <person name="Alioto T."/>
            <person name="Alioto T."/>
            <person name="Gomez Garrido J."/>
        </authorList>
    </citation>
    <scope>NUCLEOTIDE SEQUENCE [LARGE SCALE GENOMIC DNA]</scope>
</reference>
<keyword evidence="1" id="KW-1133">Transmembrane helix</keyword>
<keyword evidence="3" id="KW-1185">Reference proteome</keyword>
<dbReference type="EMBL" id="CACTIH010003701">
    <property type="protein sequence ID" value="CAA2982634.1"/>
    <property type="molecule type" value="Genomic_DNA"/>
</dbReference>
<dbReference type="Proteomes" id="UP000594638">
    <property type="component" value="Unassembled WGS sequence"/>
</dbReference>
<accession>A0A8S0RTC3</accession>
<keyword evidence="1" id="KW-0812">Transmembrane</keyword>
<keyword evidence="1" id="KW-0472">Membrane</keyword>